<comment type="catalytic activity">
    <reaction evidence="19">
        <text>(2S)-2-aminobutanoate + glyoxylate = 2-oxobutanoate + glycine</text>
        <dbReference type="Rhea" id="RHEA:77339"/>
        <dbReference type="ChEBI" id="CHEBI:16763"/>
        <dbReference type="ChEBI" id="CHEBI:36655"/>
        <dbReference type="ChEBI" id="CHEBI:57305"/>
        <dbReference type="ChEBI" id="CHEBI:74359"/>
    </reaction>
</comment>
<evidence type="ECO:0000256" key="33">
    <source>
        <dbReference type="ARBA" id="ARBA00048500"/>
    </source>
</evidence>
<dbReference type="EC" id="2.6.1.18" evidence="28"/>
<evidence type="ECO:0000256" key="9">
    <source>
        <dbReference type="ARBA" id="ARBA00022946"/>
    </source>
</evidence>
<organism evidence="40">
    <name type="scientific">Oppiella nova</name>
    <dbReference type="NCBI Taxonomy" id="334625"/>
    <lineage>
        <taxon>Eukaryota</taxon>
        <taxon>Metazoa</taxon>
        <taxon>Ecdysozoa</taxon>
        <taxon>Arthropoda</taxon>
        <taxon>Chelicerata</taxon>
        <taxon>Arachnida</taxon>
        <taxon>Acari</taxon>
        <taxon>Acariformes</taxon>
        <taxon>Sarcoptiformes</taxon>
        <taxon>Oribatida</taxon>
        <taxon>Brachypylina</taxon>
        <taxon>Oppioidea</taxon>
        <taxon>Oppiidae</taxon>
        <taxon>Oppiella</taxon>
    </lineage>
</organism>
<dbReference type="GO" id="GO:0016223">
    <property type="term" value="F:beta-alanine:pyruvate transaminase activity"/>
    <property type="evidence" value="ECO:0007669"/>
    <property type="project" value="UniProtKB-EC"/>
</dbReference>
<dbReference type="Gene3D" id="3.90.1150.10">
    <property type="entry name" value="Aspartate Aminotransferase, domain 1"/>
    <property type="match status" value="1"/>
</dbReference>
<dbReference type="CDD" id="cd00610">
    <property type="entry name" value="OAT_like"/>
    <property type="match status" value="1"/>
</dbReference>
<evidence type="ECO:0000256" key="8">
    <source>
        <dbReference type="ARBA" id="ARBA00022898"/>
    </source>
</evidence>
<comment type="catalytic activity">
    <reaction evidence="22">
        <text>2-oxobutanoate + L-alanine = (2S)-2-aminobutanoate + pyruvate</text>
        <dbReference type="Rhea" id="RHEA:77355"/>
        <dbReference type="ChEBI" id="CHEBI:15361"/>
        <dbReference type="ChEBI" id="CHEBI:16763"/>
        <dbReference type="ChEBI" id="CHEBI:57972"/>
        <dbReference type="ChEBI" id="CHEBI:74359"/>
        <dbReference type="EC" id="2.6.1.44"/>
    </reaction>
</comment>
<dbReference type="InterPro" id="IPR005814">
    <property type="entry name" value="Aminotrans_3"/>
</dbReference>
<gene>
    <name evidence="40" type="ORF">ONB1V03_LOCUS4744</name>
</gene>
<evidence type="ECO:0000256" key="15">
    <source>
        <dbReference type="ARBA" id="ARBA00041845"/>
    </source>
</evidence>
<evidence type="ECO:0000256" key="36">
    <source>
        <dbReference type="ARBA" id="ARBA00048916"/>
    </source>
</evidence>
<evidence type="ECO:0000256" key="20">
    <source>
        <dbReference type="ARBA" id="ARBA00043726"/>
    </source>
</evidence>
<keyword evidence="10" id="KW-0496">Mitochondrion</keyword>
<evidence type="ECO:0000256" key="37">
    <source>
        <dbReference type="ARBA" id="ARBA00049480"/>
    </source>
</evidence>
<comment type="catalytic activity">
    <reaction evidence="35">
        <text>N(omega)-methyl-L-arginine + glyoxylate = 5-(3-methylguanidino)-2-oxopentanoate + glycine</text>
        <dbReference type="Rhea" id="RHEA:77323"/>
        <dbReference type="ChEBI" id="CHEBI:36655"/>
        <dbReference type="ChEBI" id="CHEBI:57305"/>
        <dbReference type="ChEBI" id="CHEBI:114953"/>
        <dbReference type="ChEBI" id="CHEBI:197314"/>
    </reaction>
</comment>
<evidence type="ECO:0000256" key="25">
    <source>
        <dbReference type="ARBA" id="ARBA00043798"/>
    </source>
</evidence>
<comment type="catalytic activity">
    <reaction evidence="24">
        <text>L-ornithine + pyruvate = 5-amino-2-oxopentanoate + L-alanine</text>
        <dbReference type="Rhea" id="RHEA:77327"/>
        <dbReference type="ChEBI" id="CHEBI:15361"/>
        <dbReference type="ChEBI" id="CHEBI:46911"/>
        <dbReference type="ChEBI" id="CHEBI:57972"/>
        <dbReference type="ChEBI" id="CHEBI:58802"/>
    </reaction>
</comment>
<comment type="catalytic activity">
    <reaction evidence="25">
        <text>N(omega),N('omega)-dimethyl-L-arginine + pyruvate = 5-(3,3'-dimethylguanidino)-2-oxopentanoate + L-alanine</text>
        <dbReference type="Rhea" id="RHEA:77307"/>
        <dbReference type="ChEBI" id="CHEBI:15361"/>
        <dbReference type="ChEBI" id="CHEBI:57972"/>
        <dbReference type="ChEBI" id="CHEBI:197308"/>
        <dbReference type="ChEBI" id="CHEBI:197310"/>
    </reaction>
</comment>
<dbReference type="InterPro" id="IPR049704">
    <property type="entry name" value="Aminotrans_3_PPA_site"/>
</dbReference>
<evidence type="ECO:0000256" key="32">
    <source>
        <dbReference type="ARBA" id="ARBA00048264"/>
    </source>
</evidence>
<dbReference type="GO" id="GO:0047305">
    <property type="term" value="F:(R)-3-amino-2-methylpropionate-pyruvate transaminase activity"/>
    <property type="evidence" value="ECO:0007669"/>
    <property type="project" value="UniProtKB-EC"/>
</dbReference>
<comment type="cofactor">
    <cofactor evidence="1">
        <name>pyridoxal 5'-phosphate</name>
        <dbReference type="ChEBI" id="CHEBI:597326"/>
    </cofactor>
</comment>
<keyword evidence="8 39" id="KW-0663">Pyridoxal phosphate</keyword>
<comment type="catalytic activity">
    <reaction evidence="21">
        <text>N(omega),N(omega)-dimethyl-L-arginine + oxaloacetate = 5-(3,3-dimethylguanidino)-2-oxopentanoate + L-aspartate</text>
        <dbReference type="Rhea" id="RHEA:77343"/>
        <dbReference type="ChEBI" id="CHEBI:16452"/>
        <dbReference type="ChEBI" id="CHEBI:29991"/>
        <dbReference type="ChEBI" id="CHEBI:58326"/>
        <dbReference type="ChEBI" id="CHEBI:197301"/>
    </reaction>
</comment>
<evidence type="ECO:0000256" key="6">
    <source>
        <dbReference type="ARBA" id="ARBA00022576"/>
    </source>
</evidence>
<evidence type="ECO:0000256" key="22">
    <source>
        <dbReference type="ARBA" id="ARBA00043751"/>
    </source>
</evidence>
<dbReference type="Proteomes" id="UP000728032">
    <property type="component" value="Unassembled WGS sequence"/>
</dbReference>
<evidence type="ECO:0000256" key="27">
    <source>
        <dbReference type="ARBA" id="ARBA00043826"/>
    </source>
</evidence>
<evidence type="ECO:0000256" key="16">
    <source>
        <dbReference type="ARBA" id="ARBA00042611"/>
    </source>
</evidence>
<dbReference type="EMBL" id="OC916549">
    <property type="protein sequence ID" value="CAD7644565.1"/>
    <property type="molecule type" value="Genomic_DNA"/>
</dbReference>
<dbReference type="Pfam" id="PF00202">
    <property type="entry name" value="Aminotran_3"/>
    <property type="match status" value="1"/>
</dbReference>
<evidence type="ECO:0000256" key="24">
    <source>
        <dbReference type="ARBA" id="ARBA00043777"/>
    </source>
</evidence>
<evidence type="ECO:0000256" key="23">
    <source>
        <dbReference type="ARBA" id="ARBA00043758"/>
    </source>
</evidence>
<evidence type="ECO:0000313" key="40">
    <source>
        <dbReference type="EMBL" id="CAD7644565.1"/>
    </source>
</evidence>
<comment type="catalytic activity">
    <reaction evidence="20">
        <text>(R)-3-amino-2-methylpropanoate + pyruvate = 2-methyl-3-oxopropanoate + L-alanine</text>
        <dbReference type="Rhea" id="RHEA:18393"/>
        <dbReference type="ChEBI" id="CHEBI:15361"/>
        <dbReference type="ChEBI" id="CHEBI:57700"/>
        <dbReference type="ChEBI" id="CHEBI:57731"/>
        <dbReference type="ChEBI" id="CHEBI:57972"/>
        <dbReference type="EC" id="2.6.1.40"/>
    </reaction>
    <physiologicalReaction direction="left-to-right" evidence="20">
        <dbReference type="Rhea" id="RHEA:18394"/>
    </physiologicalReaction>
</comment>
<comment type="catalytic activity">
    <reaction evidence="33">
        <text>2-oxohexanoate + N(omega),N(omega)-dimethyl-L-arginine = L-2-aminohexanoate + 5-(3,3-dimethylguanidino)-2-oxopentanoate</text>
        <dbReference type="Rhea" id="RHEA:77363"/>
        <dbReference type="ChEBI" id="CHEBI:35177"/>
        <dbReference type="ChEBI" id="CHEBI:58326"/>
        <dbReference type="ChEBI" id="CHEBI:58455"/>
        <dbReference type="ChEBI" id="CHEBI:197301"/>
    </reaction>
</comment>
<comment type="subunit">
    <text evidence="4">Homotetramer.</text>
</comment>
<evidence type="ECO:0000313" key="41">
    <source>
        <dbReference type="Proteomes" id="UP000728032"/>
    </source>
</evidence>
<name>A0A7R9LMR5_9ACAR</name>
<evidence type="ECO:0000256" key="4">
    <source>
        <dbReference type="ARBA" id="ARBA00011881"/>
    </source>
</evidence>
<evidence type="ECO:0000256" key="11">
    <source>
        <dbReference type="ARBA" id="ARBA00033660"/>
    </source>
</evidence>
<dbReference type="GO" id="GO:0005739">
    <property type="term" value="C:mitochondrion"/>
    <property type="evidence" value="ECO:0007669"/>
    <property type="project" value="UniProtKB-SubCell"/>
</dbReference>
<evidence type="ECO:0000256" key="31">
    <source>
        <dbReference type="ARBA" id="ARBA00047892"/>
    </source>
</evidence>
<evidence type="ECO:0000256" key="12">
    <source>
        <dbReference type="ARBA" id="ARBA00039130"/>
    </source>
</evidence>
<dbReference type="OrthoDB" id="10261433at2759"/>
<comment type="catalytic activity">
    <reaction evidence="27">
        <text>2-oxopentanoate + N(omega),N(omega)-dimethyl-L-arginine = 5-(3,3-dimethylguanidino)-2-oxopentanoate + L-2-aminopentanoate</text>
        <dbReference type="Rhea" id="RHEA:77359"/>
        <dbReference type="ChEBI" id="CHEBI:28644"/>
        <dbReference type="ChEBI" id="CHEBI:58326"/>
        <dbReference type="ChEBI" id="CHEBI:58441"/>
        <dbReference type="ChEBI" id="CHEBI:197301"/>
    </reaction>
</comment>
<evidence type="ECO:0000256" key="34">
    <source>
        <dbReference type="ARBA" id="ARBA00048560"/>
    </source>
</evidence>
<proteinExistence type="inferred from homology"/>
<dbReference type="Gene3D" id="3.40.640.10">
    <property type="entry name" value="Type I PLP-dependent aspartate aminotransferase-like (Major domain)"/>
    <property type="match status" value="1"/>
</dbReference>
<evidence type="ECO:0000256" key="18">
    <source>
        <dbReference type="ARBA" id="ARBA00043669"/>
    </source>
</evidence>
<comment type="catalytic activity">
    <reaction evidence="34">
        <text>N(omega),N(omega)-dimethyl-L-arginine + 2-oxobutanoate = 5-(3,3-dimethylguanidino)-2-oxopentanoate + (2S)-2-aminobutanoate</text>
        <dbReference type="Rhea" id="RHEA:77351"/>
        <dbReference type="ChEBI" id="CHEBI:16763"/>
        <dbReference type="ChEBI" id="CHEBI:58326"/>
        <dbReference type="ChEBI" id="CHEBI:74359"/>
        <dbReference type="ChEBI" id="CHEBI:197301"/>
    </reaction>
</comment>
<evidence type="ECO:0000256" key="7">
    <source>
        <dbReference type="ARBA" id="ARBA00022679"/>
    </source>
</evidence>
<evidence type="ECO:0000256" key="1">
    <source>
        <dbReference type="ARBA" id="ARBA00001933"/>
    </source>
</evidence>
<comment type="subcellular location">
    <subcellularLocation>
        <location evidence="2">Mitochondrion</location>
    </subcellularLocation>
</comment>
<dbReference type="InterPro" id="IPR015424">
    <property type="entry name" value="PyrdxlP-dep_Trfase"/>
</dbReference>
<dbReference type="EC" id="2.6.1.44" evidence="5"/>
<comment type="catalytic activity">
    <reaction evidence="26">
        <text>3-oxopropanoate + L-alanine = beta-alanine + pyruvate</text>
        <dbReference type="Rhea" id="RHEA:14077"/>
        <dbReference type="ChEBI" id="CHEBI:15361"/>
        <dbReference type="ChEBI" id="CHEBI:33190"/>
        <dbReference type="ChEBI" id="CHEBI:57966"/>
        <dbReference type="ChEBI" id="CHEBI:57972"/>
        <dbReference type="EC" id="2.6.1.18"/>
    </reaction>
    <physiologicalReaction direction="right-to-left" evidence="26">
        <dbReference type="Rhea" id="RHEA:14079"/>
    </physiologicalReaction>
</comment>
<dbReference type="PANTHER" id="PTHR45688:SF3">
    <property type="entry name" value="ALANINE--GLYOXYLATE AMINOTRANSFERASE 2, MITOCHONDRIAL"/>
    <property type="match status" value="1"/>
</dbReference>
<evidence type="ECO:0000256" key="14">
    <source>
        <dbReference type="ARBA" id="ARBA00041662"/>
    </source>
</evidence>
<evidence type="ECO:0000256" key="28">
    <source>
        <dbReference type="ARBA" id="ARBA00044055"/>
    </source>
</evidence>
<evidence type="ECO:0000256" key="30">
    <source>
        <dbReference type="ARBA" id="ARBA00044258"/>
    </source>
</evidence>
<evidence type="ECO:0000256" key="3">
    <source>
        <dbReference type="ARBA" id="ARBA00008954"/>
    </source>
</evidence>
<keyword evidence="7" id="KW-0808">Transferase</keyword>
<dbReference type="SUPFAM" id="SSF53383">
    <property type="entry name" value="PLP-dependent transferases"/>
    <property type="match status" value="1"/>
</dbReference>
<comment type="catalytic activity">
    <reaction evidence="18">
        <text>N(omega),N(omega)-dimethyl-L-arginine + pyruvate = 5-(3,3-dimethylguanidino)-2-oxopentanoate + L-alanine</text>
        <dbReference type="Rhea" id="RHEA:77303"/>
        <dbReference type="ChEBI" id="CHEBI:15361"/>
        <dbReference type="ChEBI" id="CHEBI:57972"/>
        <dbReference type="ChEBI" id="CHEBI:58326"/>
        <dbReference type="ChEBI" id="CHEBI:197301"/>
    </reaction>
</comment>
<comment type="catalytic activity">
    <reaction evidence="23">
        <text>N(omega)-methyl-L-arginine + pyruvate = 5-(3-methylguanidino)-2-oxopentanoate + L-alanine</text>
        <dbReference type="Rhea" id="RHEA:77319"/>
        <dbReference type="ChEBI" id="CHEBI:15361"/>
        <dbReference type="ChEBI" id="CHEBI:57972"/>
        <dbReference type="ChEBI" id="CHEBI:114953"/>
        <dbReference type="ChEBI" id="CHEBI:197314"/>
    </reaction>
</comment>
<keyword evidence="41" id="KW-1185">Reference proteome</keyword>
<comment type="similarity">
    <text evidence="3 39">Belongs to the class-III pyridoxal-phosphate-dependent aminotransferase family.</text>
</comment>
<evidence type="ECO:0000256" key="10">
    <source>
        <dbReference type="ARBA" id="ARBA00023128"/>
    </source>
</evidence>
<evidence type="ECO:0000256" key="17">
    <source>
        <dbReference type="ARBA" id="ARBA00042669"/>
    </source>
</evidence>
<comment type="function">
    <text evidence="38">Multifunctional aminotransferase with a broad substrate specificity. Catalyzes the conversion of glyoxylate to glycine using alanine as the amino donor. Catalyzes metabolism of not L- but the D-isomer of D-beta-aminoisobutyric acid to generate 2-methyl-3-oxopropanoate and alanine. Catalyzes the transfer of the amino group from beta-alanine to pyruvate to yield L-alanine and 3-oxopropanoate. Can metabolize NG-monomethyl-L-arginine (NMMA), asymmetric NG,NG-dimethyl-L-arginine (ADMA) and symmetric NG,N'G-dimethyl-L-arginine (SDMA). ADMA is a potent inhibitor of nitric-oxide (NO) synthase, and this activity provides mechanism through which the kidney regulates blood pressure.</text>
</comment>
<dbReference type="GO" id="GO:0019481">
    <property type="term" value="P:L-alanine catabolic process, by transamination"/>
    <property type="evidence" value="ECO:0007669"/>
    <property type="project" value="TreeGrafter"/>
</dbReference>
<dbReference type="GO" id="GO:0030170">
    <property type="term" value="F:pyridoxal phosphate binding"/>
    <property type="evidence" value="ECO:0007669"/>
    <property type="project" value="InterPro"/>
</dbReference>
<evidence type="ECO:0000256" key="35">
    <source>
        <dbReference type="ARBA" id="ARBA00048760"/>
    </source>
</evidence>
<comment type="catalytic activity">
    <reaction evidence="37">
        <text>N(omega),N('omega)-dimethyl-L-arginine + glyoxylate = 5-(3,3'-dimethylguanidino)-2-oxopentanoate + glycine</text>
        <dbReference type="Rhea" id="RHEA:77315"/>
        <dbReference type="ChEBI" id="CHEBI:36655"/>
        <dbReference type="ChEBI" id="CHEBI:57305"/>
        <dbReference type="ChEBI" id="CHEBI:197308"/>
        <dbReference type="ChEBI" id="CHEBI:197310"/>
    </reaction>
</comment>
<comment type="catalytic activity">
    <reaction evidence="11">
        <text>glyoxylate + L-alanine = glycine + pyruvate</text>
        <dbReference type="Rhea" id="RHEA:24248"/>
        <dbReference type="ChEBI" id="CHEBI:15361"/>
        <dbReference type="ChEBI" id="CHEBI:36655"/>
        <dbReference type="ChEBI" id="CHEBI:57305"/>
        <dbReference type="ChEBI" id="CHEBI:57972"/>
        <dbReference type="EC" id="2.6.1.44"/>
    </reaction>
    <physiologicalReaction direction="left-to-right" evidence="11">
        <dbReference type="Rhea" id="RHEA:24249"/>
    </physiologicalReaction>
</comment>
<evidence type="ECO:0000256" key="26">
    <source>
        <dbReference type="ARBA" id="ARBA00043825"/>
    </source>
</evidence>
<keyword evidence="6" id="KW-0032">Aminotransferase</keyword>
<dbReference type="InterPro" id="IPR015422">
    <property type="entry name" value="PyrdxlP-dep_Trfase_small"/>
</dbReference>
<sequence>MNSLSIFNKNCVKIRLNHLRYYSKRRPELPKCDFNANNSKSRLGNFEIETIHKLNLNPCLKPWYQKPVLITQGYMQYVWDNENKRYLDMFGGVATTSVGHCHPKLVEATTKQLKKLWHTSSIYYNEEIHEYASNLANRLPEPLNNIFFCNSGSEANDIAILMARLYTKSYDIIALRNAYHGDSTSTQPLCGVQSWRFPLPLHFGIHHTTNPDPYSGRFGGSNCRDSIIQTTRQCDCEPGHCKAEDMYVEDLEQLFDSTLPKNVCAFIAESIQGVGGVVQFPKNFLKRAFEMVRQRNGVCIVDEVQTGFGRTGTHFWGFEGHGVIPDIVTMAKSIGNGFPLAAVATTASIAKTLTEASYFNTFGGNPLASCVGLNVLKIIDEENLQNNCHIIGSKLLTELENLRNKYPDIIGDVRGKGLMIGVELTSSAVSIQHKNIKERKPMIKADFDSILEDCRDMGLLIGRGGPKGNVFRVKPPMCINEEDITFTIDVLAKAFDLHNERSAKRRNKYL</sequence>
<comment type="catalytic activity">
    <reaction evidence="31">
        <text>N(omega),N(omega)-dimethyl-L-arginine + glyoxylate = 5-(3,3-dimethylguanidino)-2-oxopentanoate + glycine</text>
        <dbReference type="Rhea" id="RHEA:77311"/>
        <dbReference type="ChEBI" id="CHEBI:36655"/>
        <dbReference type="ChEBI" id="CHEBI:57305"/>
        <dbReference type="ChEBI" id="CHEBI:58326"/>
        <dbReference type="ChEBI" id="CHEBI:197301"/>
    </reaction>
</comment>
<evidence type="ECO:0000256" key="38">
    <source>
        <dbReference type="ARBA" id="ARBA00058068"/>
    </source>
</evidence>
<dbReference type="FunFam" id="3.40.640.10:FF:000055">
    <property type="entry name" value="Alanine--glyoxylate aminotransferase 2, mitochondrial"/>
    <property type="match status" value="1"/>
</dbReference>
<accession>A0A7R9LMR5</accession>
<keyword evidence="9" id="KW-0809">Transit peptide</keyword>
<evidence type="ECO:0000256" key="5">
    <source>
        <dbReference type="ARBA" id="ARBA00013049"/>
    </source>
</evidence>
<evidence type="ECO:0000256" key="39">
    <source>
        <dbReference type="RuleBase" id="RU003560"/>
    </source>
</evidence>
<evidence type="ECO:0000256" key="19">
    <source>
        <dbReference type="ARBA" id="ARBA00043679"/>
    </source>
</evidence>
<dbReference type="EMBL" id="CAJPVJ010001724">
    <property type="protein sequence ID" value="CAG2165198.1"/>
    <property type="molecule type" value="Genomic_DNA"/>
</dbReference>
<protein>
    <recommendedName>
        <fullName evidence="13">Alanine--glyoxylate aminotransferase 2, mitochondrial</fullName>
        <ecNumber evidence="28">2.6.1.18</ecNumber>
        <ecNumber evidence="12">2.6.1.40</ecNumber>
        <ecNumber evidence="5">2.6.1.44</ecNumber>
    </recommendedName>
    <alternativeName>
        <fullName evidence="14">(R)-3-amino-2-methylpropionate--pyruvate transaminase</fullName>
    </alternativeName>
    <alternativeName>
        <fullName evidence="16">Beta-ALAAT II</fullName>
    </alternativeName>
    <alternativeName>
        <fullName evidence="17">Beta-alanine-pyruvate aminotransferase</fullName>
    </alternativeName>
    <alternativeName>
        <fullName evidence="30">D-3-aminoisobutyrate-pyruvate aminotransferase</fullName>
    </alternativeName>
    <alternativeName>
        <fullName evidence="15">D-AIBAT</fullName>
    </alternativeName>
    <alternativeName>
        <fullName evidence="29">D-beta-aminoisobutyrate-pyruvate aminotransferase</fullName>
    </alternativeName>
</protein>
<dbReference type="PANTHER" id="PTHR45688">
    <property type="match status" value="1"/>
</dbReference>
<dbReference type="InterPro" id="IPR015421">
    <property type="entry name" value="PyrdxlP-dep_Trfase_major"/>
</dbReference>
<evidence type="ECO:0000256" key="29">
    <source>
        <dbReference type="ARBA" id="ARBA00044257"/>
    </source>
</evidence>
<dbReference type="EC" id="2.6.1.40" evidence="12"/>
<dbReference type="GO" id="GO:0009436">
    <property type="term" value="P:glyoxylate catabolic process"/>
    <property type="evidence" value="ECO:0007669"/>
    <property type="project" value="TreeGrafter"/>
</dbReference>
<evidence type="ECO:0000256" key="2">
    <source>
        <dbReference type="ARBA" id="ARBA00004173"/>
    </source>
</evidence>
<comment type="catalytic activity">
    <reaction evidence="36">
        <text>oxaloacetate + L-alanine = L-aspartate + pyruvate</text>
        <dbReference type="Rhea" id="RHEA:77347"/>
        <dbReference type="ChEBI" id="CHEBI:15361"/>
        <dbReference type="ChEBI" id="CHEBI:16452"/>
        <dbReference type="ChEBI" id="CHEBI:29991"/>
        <dbReference type="ChEBI" id="CHEBI:57972"/>
    </reaction>
</comment>
<evidence type="ECO:0000256" key="21">
    <source>
        <dbReference type="ARBA" id="ARBA00043749"/>
    </source>
</evidence>
<dbReference type="GO" id="GO:0008453">
    <property type="term" value="F:alanine-glyoxylate transaminase activity"/>
    <property type="evidence" value="ECO:0007669"/>
    <property type="project" value="UniProtKB-EC"/>
</dbReference>
<dbReference type="AlphaFoldDB" id="A0A7R9LMR5"/>
<evidence type="ECO:0000256" key="13">
    <source>
        <dbReference type="ARBA" id="ARBA00039862"/>
    </source>
</evidence>
<reference evidence="40" key="1">
    <citation type="submission" date="2020-11" db="EMBL/GenBank/DDBJ databases">
        <authorList>
            <person name="Tran Van P."/>
        </authorList>
    </citation>
    <scope>NUCLEOTIDE SEQUENCE</scope>
</reference>
<comment type="catalytic activity">
    <reaction evidence="32">
        <text>L-ornithine + glyoxylate = 5-amino-2-oxopentanoate + glycine</text>
        <dbReference type="Rhea" id="RHEA:77331"/>
        <dbReference type="ChEBI" id="CHEBI:36655"/>
        <dbReference type="ChEBI" id="CHEBI:46911"/>
        <dbReference type="ChEBI" id="CHEBI:57305"/>
        <dbReference type="ChEBI" id="CHEBI:58802"/>
    </reaction>
</comment>
<dbReference type="PROSITE" id="PS00600">
    <property type="entry name" value="AA_TRANSFER_CLASS_3"/>
    <property type="match status" value="1"/>
</dbReference>